<sequence length="142" mass="15519">MMTTTPNPRAFTVDGAAGSWQAVRFGQRWNGWLTPVVERATLQSLIDAASGVELAWEGSTAIVICEDYPDEPDRLRVAADGLYDLASLGWCFTETDRWDRPVVQCGYCGRGGYDVAVIALHQRISPHTAICCDAGDDERVPA</sequence>
<organism evidence="1 2">
    <name type="scientific">Gordonia bronchialis (strain ATCC 25592 / DSM 43247 / BCRC 13721 / JCM 3198 / KCTC 3076 / NBRC 16047 / NCTC 10667)</name>
    <name type="common">Rhodococcus bronchialis</name>
    <dbReference type="NCBI Taxonomy" id="526226"/>
    <lineage>
        <taxon>Bacteria</taxon>
        <taxon>Bacillati</taxon>
        <taxon>Actinomycetota</taxon>
        <taxon>Actinomycetes</taxon>
        <taxon>Mycobacteriales</taxon>
        <taxon>Gordoniaceae</taxon>
        <taxon>Gordonia</taxon>
    </lineage>
</organism>
<keyword evidence="2" id="KW-1185">Reference proteome</keyword>
<dbReference type="OrthoDB" id="4775424at2"/>
<dbReference type="RefSeq" id="WP_012836475.1">
    <property type="nucleotide sequence ID" value="NC_013442.1"/>
</dbReference>
<gene>
    <name evidence="1" type="ORF">Gbro_4891</name>
</gene>
<dbReference type="HOGENOM" id="CLU_1813057_0_0_11"/>
<name>D0LFF5_GORB4</name>
<evidence type="ECO:0000313" key="2">
    <source>
        <dbReference type="Proteomes" id="UP000001219"/>
    </source>
</evidence>
<protein>
    <submittedName>
        <fullName evidence="1">Uncharacterized protein</fullName>
    </submittedName>
</protein>
<geneLocation type="plasmid" evidence="1 2">
    <name>pGBRO01</name>
</geneLocation>
<proteinExistence type="predicted"/>
<dbReference type="EMBL" id="CP001803">
    <property type="protein sequence ID" value="ACY24004.1"/>
    <property type="molecule type" value="Genomic_DNA"/>
</dbReference>
<dbReference type="Proteomes" id="UP000001219">
    <property type="component" value="Plasmid pGBRO01"/>
</dbReference>
<dbReference type="KEGG" id="gbr:Gbro_4891"/>
<reference evidence="1 2" key="1">
    <citation type="journal article" date="2010" name="Stand. Genomic Sci.">
        <title>Complete genome sequence of Gordonia bronchialis type strain (3410).</title>
        <authorList>
            <person name="Ivanova N."/>
            <person name="Sikorski J."/>
            <person name="Jando M."/>
            <person name="Lapidus A."/>
            <person name="Nolan M."/>
            <person name="Lucas S."/>
            <person name="Del Rio T.G."/>
            <person name="Tice H."/>
            <person name="Copeland A."/>
            <person name="Cheng J.F."/>
            <person name="Chen F."/>
            <person name="Bruce D."/>
            <person name="Goodwin L."/>
            <person name="Pitluck S."/>
            <person name="Mavromatis K."/>
            <person name="Ovchinnikova G."/>
            <person name="Pati A."/>
            <person name="Chen A."/>
            <person name="Palaniappan K."/>
            <person name="Land M."/>
            <person name="Hauser L."/>
            <person name="Chang Y.J."/>
            <person name="Jeffries C.D."/>
            <person name="Chain P."/>
            <person name="Saunders E."/>
            <person name="Han C."/>
            <person name="Detter J.C."/>
            <person name="Brettin T."/>
            <person name="Rohde M."/>
            <person name="Goker M."/>
            <person name="Bristow J."/>
            <person name="Eisen J.A."/>
            <person name="Markowitz V."/>
            <person name="Hugenholtz P."/>
            <person name="Klenk H.P."/>
            <person name="Kyrpides N.C."/>
        </authorList>
    </citation>
    <scope>NUCLEOTIDE SEQUENCE [LARGE SCALE GENOMIC DNA]</scope>
    <source>
        <strain evidence="2">ATCC 25592 / DSM 43247 / BCRC 13721 / JCM 3198 / KCTC 3076 / NBRC 16047 / NCTC 10667</strain>
        <plasmid evidence="2">pGBRO01</plasmid>
    </source>
</reference>
<accession>D0LFF5</accession>
<evidence type="ECO:0000313" key="1">
    <source>
        <dbReference type="EMBL" id="ACY24004.1"/>
    </source>
</evidence>
<dbReference type="AlphaFoldDB" id="D0LFF5"/>
<keyword evidence="1" id="KW-0614">Plasmid</keyword>